<protein>
    <submittedName>
        <fullName evidence="1">Mitochondrial fission ELM1 family protein</fullName>
    </submittedName>
</protein>
<reference evidence="2" key="1">
    <citation type="journal article" date="2019" name="Int. J. Syst. Evol. Microbiol.">
        <title>The Global Catalogue of Microorganisms (GCM) 10K type strain sequencing project: providing services to taxonomists for standard genome sequencing and annotation.</title>
        <authorList>
            <consortium name="The Broad Institute Genomics Platform"/>
            <consortium name="The Broad Institute Genome Sequencing Center for Infectious Disease"/>
            <person name="Wu L."/>
            <person name="Ma J."/>
        </authorList>
    </citation>
    <scope>NUCLEOTIDE SEQUENCE [LARGE SCALE GENOMIC DNA]</scope>
    <source>
        <strain evidence="2">CGMCC 1.15643</strain>
    </source>
</reference>
<dbReference type="EMBL" id="JBHSLI010000001">
    <property type="protein sequence ID" value="MFC5292101.1"/>
    <property type="molecule type" value="Genomic_DNA"/>
</dbReference>
<comment type="caution">
    <text evidence="1">The sequence shown here is derived from an EMBL/GenBank/DDBJ whole genome shotgun (WGS) entry which is preliminary data.</text>
</comment>
<sequence>MPRAPTSPAPKTAPTIWVLTDGKAGDESQCLGVAERLGVEPEIRRVAPRKPFAWLMPRGPIDPREAPDRPGSPIRPPFPDIAIASGRRAVAYLRAVKKASNGRTFTVFLKDPRTGPGTADLIWVAEHDRLRGDNVLVTTTSPHRLTPEKLAAARAAPPAPIAALQAPRVAVLVGGDSRHHRFTAADNERLVRQLDALAASGARLMGSPSRRTAPALSAAVAAVVARHGGWWWDGRGDNPYLALLANADAVVVTADSTNMVGEAAATGVPILVFEPQGGHPKIAALLASLARQGAVHPFRGQLDGERYQPIDSTPIIADAIREGWLRRRAALGLAGP</sequence>
<keyword evidence="2" id="KW-1185">Reference proteome</keyword>
<dbReference type="Proteomes" id="UP001595976">
    <property type="component" value="Unassembled WGS sequence"/>
</dbReference>
<dbReference type="RefSeq" id="WP_158443520.1">
    <property type="nucleotide sequence ID" value="NZ_JAOAOS010000001.1"/>
</dbReference>
<dbReference type="InterPro" id="IPR009367">
    <property type="entry name" value="Elm1-like"/>
</dbReference>
<accession>A0ABW0F1K8</accession>
<dbReference type="Gene3D" id="3.40.50.2000">
    <property type="entry name" value="Glycogen Phosphorylase B"/>
    <property type="match status" value="1"/>
</dbReference>
<dbReference type="Pfam" id="PF06258">
    <property type="entry name" value="Mito_fiss_Elm1"/>
    <property type="match status" value="1"/>
</dbReference>
<evidence type="ECO:0000313" key="2">
    <source>
        <dbReference type="Proteomes" id="UP001595976"/>
    </source>
</evidence>
<dbReference type="PANTHER" id="PTHR33986:SF15">
    <property type="entry name" value="MITOCHONDRIAL FISSION PROTEIN ELM1"/>
    <property type="match status" value="1"/>
</dbReference>
<proteinExistence type="predicted"/>
<name>A0ABW0F1K8_9HYPH</name>
<organism evidence="1 2">
    <name type="scientific">Bosea minatitlanensis</name>
    <dbReference type="NCBI Taxonomy" id="128782"/>
    <lineage>
        <taxon>Bacteria</taxon>
        <taxon>Pseudomonadati</taxon>
        <taxon>Pseudomonadota</taxon>
        <taxon>Alphaproteobacteria</taxon>
        <taxon>Hyphomicrobiales</taxon>
        <taxon>Boseaceae</taxon>
        <taxon>Bosea</taxon>
    </lineage>
</organism>
<dbReference type="PANTHER" id="PTHR33986">
    <property type="entry name" value="OS02G0535700 PROTEIN"/>
    <property type="match status" value="1"/>
</dbReference>
<gene>
    <name evidence="1" type="ORF">ACFPK2_03760</name>
</gene>
<dbReference type="SUPFAM" id="SSF53756">
    <property type="entry name" value="UDP-Glycosyltransferase/glycogen phosphorylase"/>
    <property type="match status" value="1"/>
</dbReference>
<evidence type="ECO:0000313" key="1">
    <source>
        <dbReference type="EMBL" id="MFC5292101.1"/>
    </source>
</evidence>